<reference evidence="2 3" key="1">
    <citation type="journal article" date="2014" name="BMC Genomics">
        <title>Comparative genome sequencing reveals chemotype-specific gene clusters in the toxigenic black mold Stachybotrys.</title>
        <authorList>
            <person name="Semeiks J."/>
            <person name="Borek D."/>
            <person name="Otwinowski Z."/>
            <person name="Grishin N.V."/>
        </authorList>
    </citation>
    <scope>NUCLEOTIDE SEQUENCE [LARGE SCALE GENOMIC DNA]</scope>
    <source>
        <strain evidence="2 3">IBT 40285</strain>
    </source>
</reference>
<evidence type="ECO:0000313" key="2">
    <source>
        <dbReference type="EMBL" id="KFA62549.1"/>
    </source>
</evidence>
<proteinExistence type="predicted"/>
<feature type="region of interest" description="Disordered" evidence="1">
    <location>
        <begin position="60"/>
        <end position="87"/>
    </location>
</feature>
<dbReference type="EMBL" id="KL660789">
    <property type="protein sequence ID" value="KFA62549.1"/>
    <property type="molecule type" value="Genomic_DNA"/>
</dbReference>
<dbReference type="Proteomes" id="UP000028524">
    <property type="component" value="Unassembled WGS sequence"/>
</dbReference>
<evidence type="ECO:0000256" key="1">
    <source>
        <dbReference type="SAM" id="MobiDB-lite"/>
    </source>
</evidence>
<dbReference type="OrthoDB" id="5398685at2759"/>
<name>A0A084QF14_STAC4</name>
<protein>
    <submittedName>
        <fullName evidence="2">Uncharacterized protein</fullName>
    </submittedName>
</protein>
<dbReference type="InParanoid" id="A0A084QF14"/>
<organism evidence="2 3">
    <name type="scientific">Stachybotrys chlorohalonatus (strain IBT 40285)</name>
    <dbReference type="NCBI Taxonomy" id="1283841"/>
    <lineage>
        <taxon>Eukaryota</taxon>
        <taxon>Fungi</taxon>
        <taxon>Dikarya</taxon>
        <taxon>Ascomycota</taxon>
        <taxon>Pezizomycotina</taxon>
        <taxon>Sordariomycetes</taxon>
        <taxon>Hypocreomycetidae</taxon>
        <taxon>Hypocreales</taxon>
        <taxon>Stachybotryaceae</taxon>
        <taxon>Stachybotrys</taxon>
    </lineage>
</organism>
<dbReference type="OMA" id="NGKQQPE"/>
<accession>A0A084QF14</accession>
<keyword evidence="3" id="KW-1185">Reference proteome</keyword>
<feature type="compositionally biased region" description="Basic and acidic residues" evidence="1">
    <location>
        <begin position="76"/>
        <end position="87"/>
    </location>
</feature>
<dbReference type="AlphaFoldDB" id="A0A084QF14"/>
<dbReference type="HOGENOM" id="CLU_188583_1_0_1"/>
<evidence type="ECO:0000313" key="3">
    <source>
        <dbReference type="Proteomes" id="UP000028524"/>
    </source>
</evidence>
<feature type="region of interest" description="Disordered" evidence="1">
    <location>
        <begin position="1"/>
        <end position="21"/>
    </location>
</feature>
<gene>
    <name evidence="2" type="ORF">S40285_05707</name>
</gene>
<sequence length="87" mass="9432">MSPSSQDSSSENRSKDEATDLAQAYRDILKGEQAATAIESNLTNLERKLDAMLAAIEGAETAKESTSTKEANGKQQPEEIDREKKSS</sequence>